<dbReference type="OMA" id="TICDRIM"/>
<feature type="region of interest" description="Disordered" evidence="1">
    <location>
        <begin position="550"/>
        <end position="591"/>
    </location>
</feature>
<dbReference type="EnsemblMetazoa" id="XM_030980052">
    <property type="protein sequence ID" value="XP_030835912"/>
    <property type="gene ID" value="LOC591065"/>
</dbReference>
<dbReference type="PANTHER" id="PTHR47773:SF1">
    <property type="entry name" value="C2H2-TYPE DOMAIN-CONTAINING PROTEIN"/>
    <property type="match status" value="1"/>
</dbReference>
<dbReference type="OrthoDB" id="10072098at2759"/>
<dbReference type="RefSeq" id="XP_030835912.1">
    <property type="nucleotide sequence ID" value="XM_030980052.1"/>
</dbReference>
<dbReference type="PANTHER" id="PTHR47773">
    <property type="entry name" value="SI:DKEY-9I5.2-RELATED"/>
    <property type="match status" value="1"/>
</dbReference>
<evidence type="ECO:0000313" key="2">
    <source>
        <dbReference type="EnsemblMetazoa" id="XP_030835912"/>
    </source>
</evidence>
<feature type="region of interest" description="Disordered" evidence="1">
    <location>
        <begin position="254"/>
        <end position="296"/>
    </location>
</feature>
<dbReference type="Proteomes" id="UP000007110">
    <property type="component" value="Unassembled WGS sequence"/>
</dbReference>
<protein>
    <submittedName>
        <fullName evidence="2">Uncharacterized protein</fullName>
    </submittedName>
</protein>
<feature type="compositionally biased region" description="Low complexity" evidence="1">
    <location>
        <begin position="564"/>
        <end position="584"/>
    </location>
</feature>
<evidence type="ECO:0000256" key="1">
    <source>
        <dbReference type="SAM" id="MobiDB-lite"/>
    </source>
</evidence>
<organism evidence="2 3">
    <name type="scientific">Strongylocentrotus purpuratus</name>
    <name type="common">Purple sea urchin</name>
    <dbReference type="NCBI Taxonomy" id="7668"/>
    <lineage>
        <taxon>Eukaryota</taxon>
        <taxon>Metazoa</taxon>
        <taxon>Echinodermata</taxon>
        <taxon>Eleutherozoa</taxon>
        <taxon>Echinozoa</taxon>
        <taxon>Echinoidea</taxon>
        <taxon>Euechinoidea</taxon>
        <taxon>Echinacea</taxon>
        <taxon>Camarodonta</taxon>
        <taxon>Echinidea</taxon>
        <taxon>Strongylocentrotidae</taxon>
        <taxon>Strongylocentrotus</taxon>
    </lineage>
</organism>
<reference evidence="3" key="1">
    <citation type="submission" date="2015-02" db="EMBL/GenBank/DDBJ databases">
        <title>Genome sequencing for Strongylocentrotus purpuratus.</title>
        <authorList>
            <person name="Murali S."/>
            <person name="Liu Y."/>
            <person name="Vee V."/>
            <person name="English A."/>
            <person name="Wang M."/>
            <person name="Skinner E."/>
            <person name="Han Y."/>
            <person name="Muzny D.M."/>
            <person name="Worley K.C."/>
            <person name="Gibbs R.A."/>
        </authorList>
    </citation>
    <scope>NUCLEOTIDE SEQUENCE</scope>
</reference>
<proteinExistence type="predicted"/>
<evidence type="ECO:0000313" key="3">
    <source>
        <dbReference type="Proteomes" id="UP000007110"/>
    </source>
</evidence>
<dbReference type="InParanoid" id="A0A7M7NG33"/>
<dbReference type="GeneID" id="591065"/>
<sequence>MFMSSMAGAILANNSSDMKLLISAVRKGDDKFSGLSDEEMLFFTKPHQIASYVRRVTRGVRESAAAVEHILAEFKGRAGLDSDGIPLFKSDEAADAHWAIASKHLSCMQDPPNIPLYVALKEVVMNGVKLTKFRCRRGSNALEGMHSHIFRAIPSHRCGIMPFQVYLISFAVQWNSRMEKMKVAGQKGPTLVDDPRQIQRMNTQEEMLYGKEHVYNQNFRGPMLPPTNPEEEELLGVEYAVTQSTAFSSKHYYTEKVEEEQQAEEEKEADSSQDEGAKEEEEEDDEGFTETPDSPVAALMSVNTKHTVLTKEETVGEEDSPAMEDVLMTSRNLHLPGFDKVEALSLLLLKLVDSEQHLVPAELRDSIARAASELAEHDKSARNFVKRYESKWGYTLFGRCLGAESPQASAAQKTKFGWMGFPQAAPINEESRLLYLVIQLMKNHPAVSSLSPTKTATNIRLRYKTICDRIMDDPLLSTLNLPLPNINSKSITNFISKQETKYNLMSTAQPKVVSHRRVISFDNIPDPVELPEVIPKPQYQELQYKIVQHEAGRRRGEKRRHPGSDPSSSTTPTEASGEPITSPKPIAPKPIAPKAAAGIPILVVLPSQPNFRSLALPSTSGEPMRIRPAPSKLSKPPSRTLLPNPSKKPCAACKVPRCGGKKQRYHPSKPKLLGTGVRKIFTYCPTTNRSTTPGFDIQQFDSFEQFKRVVDEELERLRNASQN</sequence>
<dbReference type="KEGG" id="spu:591065"/>
<reference evidence="2" key="2">
    <citation type="submission" date="2021-01" db="UniProtKB">
        <authorList>
            <consortium name="EnsemblMetazoa"/>
        </authorList>
    </citation>
    <scope>IDENTIFICATION</scope>
</reference>
<dbReference type="AlphaFoldDB" id="A0A7M7NG33"/>
<feature type="region of interest" description="Disordered" evidence="1">
    <location>
        <begin position="614"/>
        <end position="648"/>
    </location>
</feature>
<accession>A0A7M7NG33</accession>
<keyword evidence="3" id="KW-1185">Reference proteome</keyword>
<name>A0A7M7NG33_STRPU</name>
<feature type="compositionally biased region" description="Acidic residues" evidence="1">
    <location>
        <begin position="257"/>
        <end position="288"/>
    </location>
</feature>